<comment type="caution">
    <text evidence="3">The sequence shown here is derived from an EMBL/GenBank/DDBJ whole genome shotgun (WGS) entry which is preliminary data.</text>
</comment>
<dbReference type="Gene3D" id="3.40.50.2000">
    <property type="entry name" value="Glycogen Phosphorylase B"/>
    <property type="match status" value="2"/>
</dbReference>
<keyword evidence="3" id="KW-0808">Transferase</keyword>
<evidence type="ECO:0000313" key="3">
    <source>
        <dbReference type="EMBL" id="MEM5531618.1"/>
    </source>
</evidence>
<dbReference type="SUPFAM" id="SSF53756">
    <property type="entry name" value="UDP-Glycosyltransferase/glycogen phosphorylase"/>
    <property type="match status" value="1"/>
</dbReference>
<feature type="domain" description="Glycosyltransferase subfamily 4-like N-terminal" evidence="2">
    <location>
        <begin position="15"/>
        <end position="187"/>
    </location>
</feature>
<sequence length="382" mass="42774">MKILMLTCQYMPDVFGGAEKQCGRVSKGIRAQGVDVQILTSRQTLKGKSKEVIDAVPITRLYSPFPPDLLGRWILFSVYWFLRVLIWGVFNNKSFDIIHCHQGKFGAFVGCFLARMFKKPILIKVGNSNQFMDFSALKAKKIIGPILANFVLKTNPTIVAISDVIAKNCNEFGFEKIISIPNCIDTTLIDYEMLNLKDKKNSNVNIFYHGRLEPIKKIDILLEAFYILTATHKNIYLHLIGTGSVLLNAEKYITEKKLKNNVTLYGEVPDPIKLIQQFDIFVNASEAEGFSNSLLEALLTGKVLVSTPVSGAKDAIYDGKNGYVAKGFSALDIKCSIENSIDLYHSSIDEVKNFSDNLIAASFTVDVIAKKYVELYKKLIIN</sequence>
<dbReference type="PANTHER" id="PTHR12526:SF634">
    <property type="entry name" value="BLL3361 PROTEIN"/>
    <property type="match status" value="1"/>
</dbReference>
<dbReference type="EMBL" id="JBBMQX010000002">
    <property type="protein sequence ID" value="MEM5531618.1"/>
    <property type="molecule type" value="Genomic_DNA"/>
</dbReference>
<dbReference type="InterPro" id="IPR001296">
    <property type="entry name" value="Glyco_trans_1"/>
</dbReference>
<organism evidence="3 4">
    <name type="scientific">Pseudoalteromonas arctica</name>
    <dbReference type="NCBI Taxonomy" id="394751"/>
    <lineage>
        <taxon>Bacteria</taxon>
        <taxon>Pseudomonadati</taxon>
        <taxon>Pseudomonadota</taxon>
        <taxon>Gammaproteobacteria</taxon>
        <taxon>Alteromonadales</taxon>
        <taxon>Pseudoalteromonadaceae</taxon>
        <taxon>Pseudoalteromonas</taxon>
    </lineage>
</organism>
<gene>
    <name evidence="3" type="ORF">WNY57_04165</name>
</gene>
<dbReference type="Pfam" id="PF13439">
    <property type="entry name" value="Glyco_transf_4"/>
    <property type="match status" value="1"/>
</dbReference>
<name>A0ABU9TDT6_9GAMM</name>
<proteinExistence type="predicted"/>
<feature type="domain" description="Glycosyl transferase family 1" evidence="1">
    <location>
        <begin position="203"/>
        <end position="338"/>
    </location>
</feature>
<evidence type="ECO:0000313" key="4">
    <source>
        <dbReference type="Proteomes" id="UP001457661"/>
    </source>
</evidence>
<evidence type="ECO:0000259" key="1">
    <source>
        <dbReference type="Pfam" id="PF00534"/>
    </source>
</evidence>
<keyword evidence="3" id="KW-0328">Glycosyltransferase</keyword>
<protein>
    <submittedName>
        <fullName evidence="3">Glycosyltransferase family 4 protein</fullName>
        <ecNumber evidence="3">2.4.-.-</ecNumber>
    </submittedName>
</protein>
<evidence type="ECO:0000259" key="2">
    <source>
        <dbReference type="Pfam" id="PF13439"/>
    </source>
</evidence>
<dbReference type="Proteomes" id="UP001457661">
    <property type="component" value="Unassembled WGS sequence"/>
</dbReference>
<dbReference type="RefSeq" id="WP_342879213.1">
    <property type="nucleotide sequence ID" value="NZ_JBBMQX010000002.1"/>
</dbReference>
<dbReference type="InterPro" id="IPR028098">
    <property type="entry name" value="Glyco_trans_4-like_N"/>
</dbReference>
<dbReference type="GO" id="GO:0016757">
    <property type="term" value="F:glycosyltransferase activity"/>
    <property type="evidence" value="ECO:0007669"/>
    <property type="project" value="UniProtKB-KW"/>
</dbReference>
<dbReference type="CDD" id="cd03801">
    <property type="entry name" value="GT4_PimA-like"/>
    <property type="match status" value="1"/>
</dbReference>
<dbReference type="PANTHER" id="PTHR12526">
    <property type="entry name" value="GLYCOSYLTRANSFERASE"/>
    <property type="match status" value="1"/>
</dbReference>
<dbReference type="EC" id="2.4.-.-" evidence="3"/>
<dbReference type="Pfam" id="PF00534">
    <property type="entry name" value="Glycos_transf_1"/>
    <property type="match status" value="1"/>
</dbReference>
<keyword evidence="4" id="KW-1185">Reference proteome</keyword>
<reference evidence="3 4" key="1">
    <citation type="submission" date="2024-03" db="EMBL/GenBank/DDBJ databases">
        <title>Community enrichment and isolation of bacterial strains for fucoidan degradation.</title>
        <authorList>
            <person name="Sichert A."/>
        </authorList>
    </citation>
    <scope>NUCLEOTIDE SEQUENCE [LARGE SCALE GENOMIC DNA]</scope>
    <source>
        <strain evidence="3 4">AS26</strain>
    </source>
</reference>
<accession>A0ABU9TDT6</accession>